<keyword evidence="13" id="KW-1185">Reference proteome</keyword>
<gene>
    <name evidence="12" type="primary">Gpr35_2</name>
    <name evidence="12" type="ORF">CRYUND_R05333</name>
</gene>
<evidence type="ECO:0000256" key="2">
    <source>
        <dbReference type="ARBA" id="ARBA00022692"/>
    </source>
</evidence>
<dbReference type="InterPro" id="IPR017452">
    <property type="entry name" value="GPCR_Rhodpsn_7TM"/>
</dbReference>
<keyword evidence="2 9" id="KW-0812">Transmembrane</keyword>
<keyword evidence="6 9" id="KW-0675">Receptor</keyword>
<evidence type="ECO:0000256" key="1">
    <source>
        <dbReference type="ARBA" id="ARBA00004141"/>
    </source>
</evidence>
<evidence type="ECO:0000256" key="8">
    <source>
        <dbReference type="ARBA" id="ARBA00023224"/>
    </source>
</evidence>
<name>A0A7K4L6K7_9AVES</name>
<dbReference type="PROSITE" id="PS00237">
    <property type="entry name" value="G_PROTEIN_RECEP_F1_1"/>
    <property type="match status" value="1"/>
</dbReference>
<dbReference type="GO" id="GO:0005886">
    <property type="term" value="C:plasma membrane"/>
    <property type="evidence" value="ECO:0007669"/>
    <property type="project" value="TreeGrafter"/>
</dbReference>
<keyword evidence="7" id="KW-0325">Glycoprotein</keyword>
<evidence type="ECO:0000256" key="3">
    <source>
        <dbReference type="ARBA" id="ARBA00022989"/>
    </source>
</evidence>
<comment type="caution">
    <text evidence="12">The sequence shown here is derived from an EMBL/GenBank/DDBJ whole genome shotgun (WGS) entry which is preliminary data.</text>
</comment>
<dbReference type="Gene3D" id="1.20.1070.10">
    <property type="entry name" value="Rhodopsin 7-helix transmembrane proteins"/>
    <property type="match status" value="1"/>
</dbReference>
<accession>A0A7K4L6K7</accession>
<organism evidence="12 13">
    <name type="scientific">Crypturellus undulatus</name>
    <dbReference type="NCBI Taxonomy" id="48396"/>
    <lineage>
        <taxon>Eukaryota</taxon>
        <taxon>Metazoa</taxon>
        <taxon>Chordata</taxon>
        <taxon>Craniata</taxon>
        <taxon>Vertebrata</taxon>
        <taxon>Euteleostomi</taxon>
        <taxon>Archelosauria</taxon>
        <taxon>Archosauria</taxon>
        <taxon>Dinosauria</taxon>
        <taxon>Saurischia</taxon>
        <taxon>Theropoda</taxon>
        <taxon>Coelurosauria</taxon>
        <taxon>Aves</taxon>
        <taxon>Palaeognathae</taxon>
        <taxon>Tinamiformes</taxon>
        <taxon>Tinamidae</taxon>
        <taxon>Crypturellus</taxon>
    </lineage>
</organism>
<dbReference type="GO" id="GO:0007200">
    <property type="term" value="P:phospholipase C-activating G protein-coupled receptor signaling pathway"/>
    <property type="evidence" value="ECO:0007669"/>
    <property type="project" value="TreeGrafter"/>
</dbReference>
<keyword evidence="4 9" id="KW-0297">G-protein coupled receptor</keyword>
<dbReference type="Proteomes" id="UP000534426">
    <property type="component" value="Unassembled WGS sequence"/>
</dbReference>
<evidence type="ECO:0000256" key="9">
    <source>
        <dbReference type="RuleBase" id="RU000688"/>
    </source>
</evidence>
<dbReference type="PRINTS" id="PR00237">
    <property type="entry name" value="GPCRRHODOPSN"/>
</dbReference>
<dbReference type="GO" id="GO:0004930">
    <property type="term" value="F:G protein-coupled receptor activity"/>
    <property type="evidence" value="ECO:0007669"/>
    <property type="project" value="UniProtKB-KW"/>
</dbReference>
<feature type="transmembrane region" description="Helical" evidence="10">
    <location>
        <begin position="23"/>
        <end position="45"/>
    </location>
</feature>
<evidence type="ECO:0000313" key="12">
    <source>
        <dbReference type="EMBL" id="NWI99566.1"/>
    </source>
</evidence>
<feature type="domain" description="G-protein coupled receptors family 1 profile" evidence="11">
    <location>
        <begin position="36"/>
        <end position="181"/>
    </location>
</feature>
<dbReference type="PANTHER" id="PTHR24232">
    <property type="entry name" value="G-PROTEIN COUPLED RECEPTOR"/>
    <property type="match status" value="1"/>
</dbReference>
<dbReference type="AlphaFoldDB" id="A0A7K4L6K7"/>
<feature type="transmembrane region" description="Helical" evidence="10">
    <location>
        <begin position="133"/>
        <end position="152"/>
    </location>
</feature>
<keyword evidence="5 10" id="KW-0472">Membrane</keyword>
<sequence>TNATNNCNLTSFQPYYPIHVLELTLYILIFFFGAIFNALALWVFFYKVKKWTETRVYVVNLIFADCSVICTLPLIIYLHWKESVRDELCQFAEAIYIINMEVSIYIILFIALDRYIAIKHPLKAKALRSPTKAALLCGFLWVSAIVTTALQLKGRQASYCFQKDTARSPVLSLVALFFIFT</sequence>
<evidence type="ECO:0000256" key="4">
    <source>
        <dbReference type="ARBA" id="ARBA00023040"/>
    </source>
</evidence>
<dbReference type="GO" id="GO:0035025">
    <property type="term" value="P:positive regulation of Rho protein signal transduction"/>
    <property type="evidence" value="ECO:0007669"/>
    <property type="project" value="TreeGrafter"/>
</dbReference>
<evidence type="ECO:0000256" key="5">
    <source>
        <dbReference type="ARBA" id="ARBA00023136"/>
    </source>
</evidence>
<feature type="non-terminal residue" evidence="12">
    <location>
        <position position="181"/>
    </location>
</feature>
<dbReference type="Pfam" id="PF00001">
    <property type="entry name" value="7tm_1"/>
    <property type="match status" value="1"/>
</dbReference>
<comment type="similarity">
    <text evidence="9">Belongs to the G-protein coupled receptor 1 family.</text>
</comment>
<evidence type="ECO:0000313" key="13">
    <source>
        <dbReference type="Proteomes" id="UP000534426"/>
    </source>
</evidence>
<dbReference type="EMBL" id="VWPW01002877">
    <property type="protein sequence ID" value="NWI99566.1"/>
    <property type="molecule type" value="Genomic_DNA"/>
</dbReference>
<evidence type="ECO:0000256" key="10">
    <source>
        <dbReference type="SAM" id="Phobius"/>
    </source>
</evidence>
<dbReference type="InterPro" id="IPR000276">
    <property type="entry name" value="GPCR_Rhodpsn"/>
</dbReference>
<feature type="non-terminal residue" evidence="12">
    <location>
        <position position="1"/>
    </location>
</feature>
<feature type="transmembrane region" description="Helical" evidence="10">
    <location>
        <begin position="57"/>
        <end position="79"/>
    </location>
</feature>
<comment type="subcellular location">
    <subcellularLocation>
        <location evidence="1">Membrane</location>
        <topology evidence="1">Multi-pass membrane protein</topology>
    </subcellularLocation>
</comment>
<feature type="transmembrane region" description="Helical" evidence="10">
    <location>
        <begin position="91"/>
        <end position="112"/>
    </location>
</feature>
<protein>
    <submittedName>
        <fullName evidence="12">GPR35 protein</fullName>
    </submittedName>
</protein>
<evidence type="ECO:0000259" key="11">
    <source>
        <dbReference type="PROSITE" id="PS50262"/>
    </source>
</evidence>
<evidence type="ECO:0000256" key="7">
    <source>
        <dbReference type="ARBA" id="ARBA00023180"/>
    </source>
</evidence>
<dbReference type="SUPFAM" id="SSF81321">
    <property type="entry name" value="Family A G protein-coupled receptor-like"/>
    <property type="match status" value="1"/>
</dbReference>
<keyword evidence="3 10" id="KW-1133">Transmembrane helix</keyword>
<dbReference type="PROSITE" id="PS50262">
    <property type="entry name" value="G_PROTEIN_RECEP_F1_2"/>
    <property type="match status" value="1"/>
</dbReference>
<proteinExistence type="inferred from homology"/>
<keyword evidence="8 9" id="KW-0807">Transducer</keyword>
<reference evidence="12 13" key="1">
    <citation type="submission" date="2019-09" db="EMBL/GenBank/DDBJ databases">
        <title>Bird 10,000 Genomes (B10K) Project - Family phase.</title>
        <authorList>
            <person name="Zhang G."/>
        </authorList>
    </citation>
    <scope>NUCLEOTIDE SEQUENCE [LARGE SCALE GENOMIC DNA]</scope>
    <source>
        <strain evidence="12">B10K-MSB-37135</strain>
        <tissue evidence="12">Heart</tissue>
    </source>
</reference>
<dbReference type="PANTHER" id="PTHR24232:SF97">
    <property type="entry name" value="G-PROTEIN COUPLED RECEPTORS FAMILY 1 PROFILE DOMAIN-CONTAINING PROTEIN"/>
    <property type="match status" value="1"/>
</dbReference>
<evidence type="ECO:0000256" key="6">
    <source>
        <dbReference type="ARBA" id="ARBA00023170"/>
    </source>
</evidence>